<reference evidence="1 2" key="1">
    <citation type="submission" date="2020-01" db="EMBL/GenBank/DDBJ databases">
        <title>A novel Bacillus sp. from Pasinler.</title>
        <authorList>
            <person name="Adiguzel A."/>
            <person name="Ay H."/>
            <person name="Baltaci M.O."/>
        </authorList>
    </citation>
    <scope>NUCLEOTIDE SEQUENCE [LARGE SCALE GENOMIC DNA]</scope>
    <source>
        <strain evidence="1 2">P1</strain>
    </source>
</reference>
<sequence length="99" mass="11811">MRLALELYFEEKLSDFYNHDSEDCCDYCGVPVILGSMNGHDIFLDGWERSLCCVDCAEQYQLVKFWLLDKDIKEMKMKTEWNIEQLVYIMVDYSNKSEK</sequence>
<proteinExistence type="predicted"/>
<comment type="caution">
    <text evidence="1">The sequence shown here is derived from an EMBL/GenBank/DDBJ whole genome shotgun (WGS) entry which is preliminary data.</text>
</comment>
<gene>
    <name evidence="1" type="ORF">GW534_06685</name>
</gene>
<protein>
    <submittedName>
        <fullName evidence="1">Uncharacterized protein</fullName>
    </submittedName>
</protein>
<organism evidence="1 2">
    <name type="scientific">Pallidibacillus pasinlerensis</name>
    <dbReference type="NCBI Taxonomy" id="2703818"/>
    <lineage>
        <taxon>Bacteria</taxon>
        <taxon>Bacillati</taxon>
        <taxon>Bacillota</taxon>
        <taxon>Bacilli</taxon>
        <taxon>Bacillales</taxon>
        <taxon>Bacillaceae</taxon>
        <taxon>Pallidibacillus</taxon>
    </lineage>
</organism>
<evidence type="ECO:0000313" key="2">
    <source>
        <dbReference type="Proteomes" id="UP000743899"/>
    </source>
</evidence>
<dbReference type="Proteomes" id="UP000743899">
    <property type="component" value="Unassembled WGS sequence"/>
</dbReference>
<dbReference type="EMBL" id="JAACYS010000022">
    <property type="protein sequence ID" value="NCU17451.1"/>
    <property type="molecule type" value="Genomic_DNA"/>
</dbReference>
<keyword evidence="2" id="KW-1185">Reference proteome</keyword>
<accession>A0ABX0A4K7</accession>
<dbReference type="RefSeq" id="WP_161920283.1">
    <property type="nucleotide sequence ID" value="NZ_JAACYS010000022.1"/>
</dbReference>
<name>A0ABX0A4K7_9BACI</name>
<evidence type="ECO:0000313" key="1">
    <source>
        <dbReference type="EMBL" id="NCU17451.1"/>
    </source>
</evidence>